<dbReference type="PANTHER" id="PTHR38046">
    <property type="entry name" value="CRYPTIC LOCI REGULATOR 2"/>
    <property type="match status" value="1"/>
</dbReference>
<dbReference type="GO" id="GO:0070824">
    <property type="term" value="C:SHREC complex"/>
    <property type="evidence" value="ECO:0007669"/>
    <property type="project" value="InterPro"/>
</dbReference>
<dbReference type="GO" id="GO:0030466">
    <property type="term" value="P:silent mating-type cassette heterochromatin formation"/>
    <property type="evidence" value="ECO:0007669"/>
    <property type="project" value="TreeGrafter"/>
</dbReference>
<dbReference type="PANTHER" id="PTHR38046:SF1">
    <property type="entry name" value="CRYPTIC LOCI REGULATOR 2"/>
    <property type="match status" value="1"/>
</dbReference>
<dbReference type="GO" id="GO:0033553">
    <property type="term" value="C:rDNA heterochromatin"/>
    <property type="evidence" value="ECO:0007669"/>
    <property type="project" value="TreeGrafter"/>
</dbReference>
<dbReference type="OrthoDB" id="2421327at2759"/>
<dbReference type="GO" id="GO:0031934">
    <property type="term" value="C:mating-type region heterochromatin"/>
    <property type="evidence" value="ECO:0007669"/>
    <property type="project" value="TreeGrafter"/>
</dbReference>
<keyword evidence="2" id="KW-0812">Transmembrane</keyword>
<accession>A0A8H7CL84</accession>
<feature type="transmembrane region" description="Helical" evidence="2">
    <location>
        <begin position="47"/>
        <end position="69"/>
    </location>
</feature>
<keyword evidence="5" id="KW-1185">Reference proteome</keyword>
<dbReference type="Proteomes" id="UP000623467">
    <property type="component" value="Unassembled WGS sequence"/>
</dbReference>
<keyword evidence="2" id="KW-0472">Membrane</keyword>
<organism evidence="4 5">
    <name type="scientific">Mycena sanguinolenta</name>
    <dbReference type="NCBI Taxonomy" id="230812"/>
    <lineage>
        <taxon>Eukaryota</taxon>
        <taxon>Fungi</taxon>
        <taxon>Dikarya</taxon>
        <taxon>Basidiomycota</taxon>
        <taxon>Agaricomycotina</taxon>
        <taxon>Agaricomycetes</taxon>
        <taxon>Agaricomycetidae</taxon>
        <taxon>Agaricales</taxon>
        <taxon>Marasmiineae</taxon>
        <taxon>Mycenaceae</taxon>
        <taxon>Mycena</taxon>
    </lineage>
</organism>
<evidence type="ECO:0000259" key="3">
    <source>
        <dbReference type="Pfam" id="PF16761"/>
    </source>
</evidence>
<evidence type="ECO:0000256" key="2">
    <source>
        <dbReference type="SAM" id="Phobius"/>
    </source>
</evidence>
<gene>
    <name evidence="4" type="ORF">MSAN_02157500</name>
</gene>
<evidence type="ECO:0000313" key="5">
    <source>
        <dbReference type="Proteomes" id="UP000623467"/>
    </source>
</evidence>
<name>A0A8H7CL84_9AGAR</name>
<feature type="region of interest" description="Disordered" evidence="1">
    <location>
        <begin position="96"/>
        <end position="117"/>
    </location>
</feature>
<comment type="caution">
    <text evidence="4">The sequence shown here is derived from an EMBL/GenBank/DDBJ whole genome shotgun (WGS) entry which is preliminary data.</text>
</comment>
<protein>
    <recommendedName>
        <fullName evidence="3">Cryptic loci regulator 2 N-terminal domain-containing protein</fullName>
    </recommendedName>
</protein>
<feature type="region of interest" description="Disordered" evidence="1">
    <location>
        <begin position="414"/>
        <end position="435"/>
    </location>
</feature>
<dbReference type="Pfam" id="PF16761">
    <property type="entry name" value="Clr2_transil"/>
    <property type="match status" value="1"/>
</dbReference>
<evidence type="ECO:0000313" key="4">
    <source>
        <dbReference type="EMBL" id="KAF7339433.1"/>
    </source>
</evidence>
<keyword evidence="2" id="KW-1133">Transmembrane helix</keyword>
<feature type="domain" description="Cryptic loci regulator 2 N-terminal" evidence="3">
    <location>
        <begin position="21"/>
        <end position="60"/>
    </location>
</feature>
<dbReference type="EMBL" id="JACAZH010000031">
    <property type="protein sequence ID" value="KAF7339433.1"/>
    <property type="molecule type" value="Genomic_DNA"/>
</dbReference>
<proteinExistence type="predicted"/>
<dbReference type="InterPro" id="IPR031915">
    <property type="entry name" value="Clr2_N"/>
</dbReference>
<evidence type="ECO:0000256" key="1">
    <source>
        <dbReference type="SAM" id="MobiDB-lite"/>
    </source>
</evidence>
<feature type="region of interest" description="Disordered" evidence="1">
    <location>
        <begin position="488"/>
        <end position="509"/>
    </location>
</feature>
<sequence length="581" mass="63384">MSIPAGDAISVAKQLPNGKSYVLKDFPANYHMFEHHKGKADAPRHDVYLFVALVSVLFQSLSLMPFGSWEMEAMRASANTVLKKPQREITSSMGKLLCTSSTPSPTRPAWTKSEKPEKKNIWAKQPRLADHLQNAKTYVAVQKSVSLPKTSPHIQTKSVMWVERNNHLRDACRPASEGSFPRWFRDGELVWCSLAEPIVRPDECDAIHFWPAIIEATGILLHDVPADSASTPWVVRQSTACKVKFLAIQRSYLLPDAMIIPYQVDVIPSTILQPIVDRPVPEWDLSPNQLTSFDPCPPPPGPLPTFSDALTPLALALQIASALSGFWSLTDEWDAKLTLPPGVRPPPPPPSLQSAIEFAGANNANMGSISSGPRGQGHPTRFQGFWWGGERIWADDLVRLKVPRNCLASMGAQHIFAPSGPGPKSRSLAESRGGDPTLYGASSRGVFMKIDTIFLVEGSGKRECRVTGMLYELADLDWEDHNLPRIGDSISNGAPATGQPPELPNPGATGGFFALPSAPAGFKFRPILAPGYEVVMCPSLISGRYYPPHHAAPIDNTISRRGHSPTIRSYVNAGNRASLGP</sequence>
<dbReference type="InterPro" id="IPR038986">
    <property type="entry name" value="Clr2"/>
</dbReference>
<reference evidence="4" key="1">
    <citation type="submission" date="2020-05" db="EMBL/GenBank/DDBJ databases">
        <title>Mycena genomes resolve the evolution of fungal bioluminescence.</title>
        <authorList>
            <person name="Tsai I.J."/>
        </authorList>
    </citation>
    <scope>NUCLEOTIDE SEQUENCE</scope>
    <source>
        <strain evidence="4">160909Yilan</strain>
    </source>
</reference>
<dbReference type="AlphaFoldDB" id="A0A8H7CL84"/>